<feature type="compositionally biased region" description="Acidic residues" evidence="1">
    <location>
        <begin position="1019"/>
        <end position="1035"/>
    </location>
</feature>
<evidence type="ECO:0000313" key="2">
    <source>
        <dbReference type="EnsemblMetazoa" id="PPA35144.1"/>
    </source>
</evidence>
<sequence>MGEGLHTFQSRSAEAIFQLAQSRIQDSANASADDPSRGGLKLKNFLILTFEIRSVSDCQALFRSIEKLSNRRGFHHESPFYYRVHILDDGWDAFDLENEFTNLSVPFSSLISSESRLRIFHYFCQSFPEKVIVPKGIGDDYLGHTAEFREGRSSPTINRPASLRPGSYFDELEVSYFTTQISFIFSVADNAPWSTSGRSDESSMQRTPYLVLDSENQIRRVGHRERADTVLTVIGGGERYFNMQEMSVLPRHYEPMIPPHGYSPQLNYASVEGADTVGELQSRWKQLSGQQSRIGRIAIGKRIPNGGDRVKLSPAPLAAVEDDDESQISYSQIDMLRTQALREDRDDEGTRALIEKHDAIKDPRWCVRHFADPSDSLPIDKRIVPTRSVTIPTVPLRTIRPADLVPPSQFHIEPLQLNNFESRRDDIIAVSYHVPKSPTILGSKRDQPWLSPLALEEEYSWNDIDIDYTLSKKFKKEVSTKTTTTIATEGTEYRYSQDSQLEEEDIEIEGEEMENESSTEMGKYAIVEDSSLKRLFKRCEECGASLDTSAITIRRCGSARIVSYHCINEECNAFVTWESQEKVGQGRGKVYSANHKIPVAAFVTGMPFPRFIDFGKLLDIDLPCDSSLRRNMREYGGVAIERVFEGWQEAAREIAVNASEGKGLQVSIDGQYDSPGYTASNCKVTIIDCETKLALAGIALHKDEDGIDGISCRMESEGALRGLVELIEDGIEIRTRVGDQNGMVNKKLREHPLTANIENLHDWWHVQRPLRKEWWQIVKDNRELTPIYQQFFNHLYFVHNKYPNKDDRPRALELVQSFIMHAQGKHKWAKDANFQIVTKCEHGRLRRKKGDKRPMLKANSPELELIRELLFKPKFTKAFLSAASLIDTAINECYHSLSLMYAAKRFACSPHYYKLKMRVSMMHYNSLMLDDILGRRKEIGNTMITRKGRIVIAIKRKRSPGTHTWREEVMEESIKAREETSAMRQLRLIGIPEDNVFDEMKNWWEEQNRMALESGYELEPGEEMGEDEEWDEYDDEPSHEY</sequence>
<name>A0A2A6B7J6_PRIPA</name>
<evidence type="ECO:0000313" key="3">
    <source>
        <dbReference type="Proteomes" id="UP000005239"/>
    </source>
</evidence>
<dbReference type="OrthoDB" id="5982876at2759"/>
<dbReference type="Proteomes" id="UP000005239">
    <property type="component" value="Unassembled WGS sequence"/>
</dbReference>
<feature type="region of interest" description="Disordered" evidence="1">
    <location>
        <begin position="1014"/>
        <end position="1041"/>
    </location>
</feature>
<accession>A0A2A6B7J6</accession>
<evidence type="ECO:0000256" key="1">
    <source>
        <dbReference type="SAM" id="MobiDB-lite"/>
    </source>
</evidence>
<accession>A0A8R1YTL7</accession>
<proteinExistence type="predicted"/>
<dbReference type="PROSITE" id="PS51339">
    <property type="entry name" value="PPASE_MYOTUBULARIN"/>
    <property type="match status" value="1"/>
</dbReference>
<organism evidence="2 3">
    <name type="scientific">Pristionchus pacificus</name>
    <name type="common">Parasitic nematode worm</name>
    <dbReference type="NCBI Taxonomy" id="54126"/>
    <lineage>
        <taxon>Eukaryota</taxon>
        <taxon>Metazoa</taxon>
        <taxon>Ecdysozoa</taxon>
        <taxon>Nematoda</taxon>
        <taxon>Chromadorea</taxon>
        <taxon>Rhabditida</taxon>
        <taxon>Rhabditina</taxon>
        <taxon>Diplogasteromorpha</taxon>
        <taxon>Diplogasteroidea</taxon>
        <taxon>Neodiplogasteridae</taxon>
        <taxon>Pristionchus</taxon>
    </lineage>
</organism>
<dbReference type="PANTHER" id="PTHR31751">
    <property type="entry name" value="SI:CH211-108C17.2-RELATED-RELATED"/>
    <property type="match status" value="1"/>
</dbReference>
<gene>
    <name evidence="2" type="primary">WBGene00273513</name>
</gene>
<dbReference type="Pfam" id="PF20700">
    <property type="entry name" value="Mutator"/>
    <property type="match status" value="1"/>
</dbReference>
<reference evidence="3" key="1">
    <citation type="journal article" date="2008" name="Nat. Genet.">
        <title>The Pristionchus pacificus genome provides a unique perspective on nematode lifestyle and parasitism.</title>
        <authorList>
            <person name="Dieterich C."/>
            <person name="Clifton S.W."/>
            <person name="Schuster L.N."/>
            <person name="Chinwalla A."/>
            <person name="Delehaunty K."/>
            <person name="Dinkelacker I."/>
            <person name="Fulton L."/>
            <person name="Fulton R."/>
            <person name="Godfrey J."/>
            <person name="Minx P."/>
            <person name="Mitreva M."/>
            <person name="Roeseler W."/>
            <person name="Tian H."/>
            <person name="Witte H."/>
            <person name="Yang S.P."/>
            <person name="Wilson R.K."/>
            <person name="Sommer R.J."/>
        </authorList>
    </citation>
    <scope>NUCLEOTIDE SEQUENCE [LARGE SCALE GENOMIC DNA]</scope>
    <source>
        <strain evidence="3">PS312</strain>
    </source>
</reference>
<dbReference type="Pfam" id="PF06602">
    <property type="entry name" value="Myotub-related"/>
    <property type="match status" value="1"/>
</dbReference>
<dbReference type="InterPro" id="IPR049012">
    <property type="entry name" value="Mutator_transp_dom"/>
</dbReference>
<dbReference type="PANTHER" id="PTHR31751:SF42">
    <property type="entry name" value="PROTEIN CBG10204"/>
    <property type="match status" value="1"/>
</dbReference>
<keyword evidence="3" id="KW-1185">Reference proteome</keyword>
<dbReference type="InterPro" id="IPR010569">
    <property type="entry name" value="Myotubularin-like_Pase_dom"/>
</dbReference>
<reference evidence="2" key="2">
    <citation type="submission" date="2022-06" db="UniProtKB">
        <authorList>
            <consortium name="EnsemblMetazoa"/>
        </authorList>
    </citation>
    <scope>IDENTIFICATION</scope>
    <source>
        <strain evidence="2">PS312</strain>
    </source>
</reference>
<dbReference type="EnsemblMetazoa" id="PPA35144.1">
    <property type="protein sequence ID" value="PPA35144.1"/>
    <property type="gene ID" value="WBGene00273513"/>
</dbReference>
<dbReference type="AlphaFoldDB" id="A0A2A6B7J6"/>
<protein>
    <submittedName>
        <fullName evidence="2">Myotubularin phosphatase domain-containing protein</fullName>
    </submittedName>
</protein>